<dbReference type="AlphaFoldDB" id="A0A368N3K0"/>
<dbReference type="InterPro" id="IPR036388">
    <property type="entry name" value="WH-like_DNA-bd_sf"/>
</dbReference>
<evidence type="ECO:0000313" key="3">
    <source>
        <dbReference type="Proteomes" id="UP000252189"/>
    </source>
</evidence>
<dbReference type="Gene3D" id="1.10.10.10">
    <property type="entry name" value="Winged helix-like DNA-binding domain superfamily/Winged helix DNA-binding domain"/>
    <property type="match status" value="1"/>
</dbReference>
<sequence length="129" mass="12579">MGFESGAEVGDPGEAGIDVPGPEELDDAVPADDAGSAPDADGDAGGADADLEAAAVDADADADADADLEAAAVDAMSDLDDGDGAPHDEVVAAVVEEHGADPGAVADAIEDALMSGKCYEPSEDRLKAI</sequence>
<feature type="compositionally biased region" description="Low complexity" evidence="1">
    <location>
        <begin position="46"/>
        <end position="57"/>
    </location>
</feature>
<gene>
    <name evidence="2" type="ORF">DU504_15350</name>
</gene>
<evidence type="ECO:0000256" key="1">
    <source>
        <dbReference type="SAM" id="MobiDB-lite"/>
    </source>
</evidence>
<dbReference type="EMBL" id="QPHM01000002">
    <property type="protein sequence ID" value="RCU45058.1"/>
    <property type="molecule type" value="Genomic_DNA"/>
</dbReference>
<feature type="region of interest" description="Disordered" evidence="1">
    <location>
        <begin position="1"/>
        <end position="62"/>
    </location>
</feature>
<organism evidence="2 3">
    <name type="scientific">Haloplanus salinus</name>
    <dbReference type="NCBI Taxonomy" id="1126245"/>
    <lineage>
        <taxon>Archaea</taxon>
        <taxon>Methanobacteriati</taxon>
        <taxon>Methanobacteriota</taxon>
        <taxon>Stenosarchaea group</taxon>
        <taxon>Halobacteria</taxon>
        <taxon>Halobacteriales</taxon>
        <taxon>Haloferacaceae</taxon>
        <taxon>Haloplanus</taxon>
    </lineage>
</organism>
<dbReference type="RefSeq" id="WP_114450355.1">
    <property type="nucleotide sequence ID" value="NZ_QPHM01000002.1"/>
</dbReference>
<proteinExistence type="predicted"/>
<comment type="caution">
    <text evidence="2">The sequence shown here is derived from an EMBL/GenBank/DDBJ whole genome shotgun (WGS) entry which is preliminary data.</text>
</comment>
<reference evidence="2 3" key="1">
    <citation type="submission" date="2018-07" db="EMBL/GenBank/DDBJ databases">
        <title>Genome sequences of Haloplanus salinus JCM 18368T.</title>
        <authorList>
            <person name="Kim Y.B."/>
            <person name="Roh S.W."/>
        </authorList>
    </citation>
    <scope>NUCLEOTIDE SEQUENCE [LARGE SCALE GENOMIC DNA]</scope>
    <source>
        <strain evidence="2 3">JCM 18368</strain>
    </source>
</reference>
<evidence type="ECO:0008006" key="4">
    <source>
        <dbReference type="Google" id="ProtNLM"/>
    </source>
</evidence>
<dbReference type="Proteomes" id="UP000252189">
    <property type="component" value="Unassembled WGS sequence"/>
</dbReference>
<keyword evidence="3" id="KW-1185">Reference proteome</keyword>
<accession>A0A368N3K0</accession>
<protein>
    <recommendedName>
        <fullName evidence="4">Rpa-associated protein</fullName>
    </recommendedName>
</protein>
<feature type="compositionally biased region" description="Acidic residues" evidence="1">
    <location>
        <begin position="21"/>
        <end position="30"/>
    </location>
</feature>
<name>A0A368N3K0_9EURY</name>
<evidence type="ECO:0000313" key="2">
    <source>
        <dbReference type="EMBL" id="RCU45058.1"/>
    </source>
</evidence>